<dbReference type="InterPro" id="IPR034347">
    <property type="entry name" value="GST_Phi_C"/>
</dbReference>
<feature type="domain" description="GST N-terminal" evidence="5">
    <location>
        <begin position="1"/>
        <end position="82"/>
    </location>
</feature>
<evidence type="ECO:0000256" key="3">
    <source>
        <dbReference type="ARBA" id="ARBA00022679"/>
    </source>
</evidence>
<dbReference type="PROSITE" id="PS50405">
    <property type="entry name" value="GST_CTER"/>
    <property type="match status" value="1"/>
</dbReference>
<keyword evidence="3" id="KW-0808">Transferase</keyword>
<dbReference type="FunFam" id="1.20.1050.10:FF:000004">
    <property type="entry name" value="Glutathione S-transferase F2"/>
    <property type="match status" value="1"/>
</dbReference>
<dbReference type="SFLD" id="SFLDG00358">
    <property type="entry name" value="Main_(cytGST)"/>
    <property type="match status" value="1"/>
</dbReference>
<accession>A0AAD3TL67</accession>
<organism evidence="7 8">
    <name type="scientific">Nepenthes gracilis</name>
    <name type="common">Slender pitcher plant</name>
    <dbReference type="NCBI Taxonomy" id="150966"/>
    <lineage>
        <taxon>Eukaryota</taxon>
        <taxon>Viridiplantae</taxon>
        <taxon>Streptophyta</taxon>
        <taxon>Embryophyta</taxon>
        <taxon>Tracheophyta</taxon>
        <taxon>Spermatophyta</taxon>
        <taxon>Magnoliopsida</taxon>
        <taxon>eudicotyledons</taxon>
        <taxon>Gunneridae</taxon>
        <taxon>Pentapetalae</taxon>
        <taxon>Caryophyllales</taxon>
        <taxon>Nepenthaceae</taxon>
        <taxon>Nepenthes</taxon>
    </lineage>
</organism>
<evidence type="ECO:0000256" key="4">
    <source>
        <dbReference type="ARBA" id="ARBA00047960"/>
    </source>
</evidence>
<dbReference type="FunFam" id="3.40.30.10:FF:000016">
    <property type="entry name" value="Glutathione S-transferase F2"/>
    <property type="match status" value="1"/>
</dbReference>
<dbReference type="CDD" id="cd03187">
    <property type="entry name" value="GST_C_Phi"/>
    <property type="match status" value="1"/>
</dbReference>
<dbReference type="GO" id="GO:0006749">
    <property type="term" value="P:glutathione metabolic process"/>
    <property type="evidence" value="ECO:0007669"/>
    <property type="project" value="TreeGrafter"/>
</dbReference>
<comment type="caution">
    <text evidence="7">The sequence shown here is derived from an EMBL/GenBank/DDBJ whole genome shotgun (WGS) entry which is preliminary data.</text>
</comment>
<name>A0AAD3TL67_NEPGR</name>
<dbReference type="InterPro" id="IPR036282">
    <property type="entry name" value="Glutathione-S-Trfase_C_sf"/>
</dbReference>
<dbReference type="Gene3D" id="3.40.30.10">
    <property type="entry name" value="Glutaredoxin"/>
    <property type="match status" value="1"/>
</dbReference>
<dbReference type="InterPro" id="IPR010987">
    <property type="entry name" value="Glutathione-S-Trfase_C-like"/>
</dbReference>
<dbReference type="InterPro" id="IPR036249">
    <property type="entry name" value="Thioredoxin-like_sf"/>
</dbReference>
<dbReference type="SFLD" id="SFLDS00019">
    <property type="entry name" value="Glutathione_Transferase_(cytos"/>
    <property type="match status" value="1"/>
</dbReference>
<feature type="domain" description="GST C-terminal" evidence="6">
    <location>
        <begin position="89"/>
        <end position="217"/>
    </location>
</feature>
<comment type="catalytic activity">
    <reaction evidence="4">
        <text>RX + glutathione = an S-substituted glutathione + a halide anion + H(+)</text>
        <dbReference type="Rhea" id="RHEA:16437"/>
        <dbReference type="ChEBI" id="CHEBI:15378"/>
        <dbReference type="ChEBI" id="CHEBI:16042"/>
        <dbReference type="ChEBI" id="CHEBI:17792"/>
        <dbReference type="ChEBI" id="CHEBI:57925"/>
        <dbReference type="ChEBI" id="CHEBI:90779"/>
        <dbReference type="EC" id="2.5.1.18"/>
    </reaction>
</comment>
<evidence type="ECO:0000313" key="7">
    <source>
        <dbReference type="EMBL" id="GMH30998.1"/>
    </source>
</evidence>
<dbReference type="InterPro" id="IPR004046">
    <property type="entry name" value="GST_C"/>
</dbReference>
<evidence type="ECO:0000259" key="5">
    <source>
        <dbReference type="PROSITE" id="PS50404"/>
    </source>
</evidence>
<dbReference type="SFLD" id="SFLDG01154">
    <property type="entry name" value="Main.5:_Phi-like"/>
    <property type="match status" value="1"/>
</dbReference>
<evidence type="ECO:0000256" key="1">
    <source>
        <dbReference type="ARBA" id="ARBA00010128"/>
    </source>
</evidence>
<dbReference type="InterPro" id="IPR004045">
    <property type="entry name" value="Glutathione_S-Trfase_N"/>
</dbReference>
<dbReference type="SUPFAM" id="SSF47616">
    <property type="entry name" value="GST C-terminal domain-like"/>
    <property type="match status" value="1"/>
</dbReference>
<gene>
    <name evidence="7" type="ORF">Nepgr_032841</name>
</gene>
<protein>
    <recommendedName>
        <fullName evidence="2">glutathione transferase</fullName>
        <ecNumber evidence="2">2.5.1.18</ecNumber>
    </recommendedName>
</protein>
<evidence type="ECO:0000313" key="8">
    <source>
        <dbReference type="Proteomes" id="UP001279734"/>
    </source>
</evidence>
<keyword evidence="8" id="KW-1185">Reference proteome</keyword>
<dbReference type="EC" id="2.5.1.18" evidence="2"/>
<reference evidence="7" key="1">
    <citation type="submission" date="2023-05" db="EMBL/GenBank/DDBJ databases">
        <title>Nepenthes gracilis genome sequencing.</title>
        <authorList>
            <person name="Fukushima K."/>
        </authorList>
    </citation>
    <scope>NUCLEOTIDE SEQUENCE</scope>
    <source>
        <strain evidence="7">SING2019-196</strain>
    </source>
</reference>
<dbReference type="SUPFAM" id="SSF52833">
    <property type="entry name" value="Thioredoxin-like"/>
    <property type="match status" value="1"/>
</dbReference>
<dbReference type="GO" id="GO:0043295">
    <property type="term" value="F:glutathione binding"/>
    <property type="evidence" value="ECO:0007669"/>
    <property type="project" value="TreeGrafter"/>
</dbReference>
<dbReference type="GO" id="GO:0004364">
    <property type="term" value="F:glutathione transferase activity"/>
    <property type="evidence" value="ECO:0007669"/>
    <property type="project" value="UniProtKB-EC"/>
</dbReference>
<dbReference type="Pfam" id="PF00043">
    <property type="entry name" value="GST_C"/>
    <property type="match status" value="1"/>
</dbReference>
<dbReference type="PANTHER" id="PTHR43900:SF47">
    <property type="entry name" value="GLUTATHIONE S-TRANSFERASE F6-RELATED"/>
    <property type="match status" value="1"/>
</dbReference>
<evidence type="ECO:0000256" key="2">
    <source>
        <dbReference type="ARBA" id="ARBA00012452"/>
    </source>
</evidence>
<dbReference type="GO" id="GO:0005737">
    <property type="term" value="C:cytoplasm"/>
    <property type="evidence" value="ECO:0007669"/>
    <property type="project" value="TreeGrafter"/>
</dbReference>
<dbReference type="InterPro" id="IPR040079">
    <property type="entry name" value="Glutathione_S-Trfase"/>
</dbReference>
<proteinExistence type="inferred from homology"/>
<dbReference type="EMBL" id="BSYO01000039">
    <property type="protein sequence ID" value="GMH30998.1"/>
    <property type="molecule type" value="Genomic_DNA"/>
</dbReference>
<dbReference type="CDD" id="cd03053">
    <property type="entry name" value="GST_N_Phi"/>
    <property type="match status" value="1"/>
</dbReference>
<comment type="similarity">
    <text evidence="1">Belongs to the GST superfamily. Phi family.</text>
</comment>
<dbReference type="Proteomes" id="UP001279734">
    <property type="component" value="Unassembled WGS sequence"/>
</dbReference>
<evidence type="ECO:0000259" key="6">
    <source>
        <dbReference type="PROSITE" id="PS50405"/>
    </source>
</evidence>
<dbReference type="PANTHER" id="PTHR43900">
    <property type="entry name" value="GLUTATHIONE S-TRANSFERASE RHO"/>
    <property type="match status" value="1"/>
</dbReference>
<sequence length="217" mass="24697">MAMKVHGHVLSAATQRVTLTLYEKELDFEFIAVDMKSGDHKNEPFISLNPFGQVPAFEHGDLKLCESRAITQYIVHEHPNKGTQLIFRDGKKMAIMLMWMQIEANQLDPVATKLAWEFIFKKMFGLETDLVAVEEHEAKLSKVLDVYEARLTNSKYIAGDAFSLADLHHLPIIQCLMGTPSKKLFDERPHVSAWCADMLARPAWAKVIAMQEQNKDL</sequence>
<dbReference type="GO" id="GO:0009407">
    <property type="term" value="P:toxin catabolic process"/>
    <property type="evidence" value="ECO:0007669"/>
    <property type="project" value="UniProtKB-ARBA"/>
</dbReference>
<dbReference type="Gene3D" id="1.20.1050.10">
    <property type="match status" value="1"/>
</dbReference>
<dbReference type="PROSITE" id="PS50404">
    <property type="entry name" value="GST_NTER"/>
    <property type="match status" value="1"/>
</dbReference>
<dbReference type="AlphaFoldDB" id="A0AAD3TL67"/>
<dbReference type="Pfam" id="PF02798">
    <property type="entry name" value="GST_N"/>
    <property type="match status" value="1"/>
</dbReference>